<dbReference type="AlphaFoldDB" id="A0A077DAT1"/>
<keyword evidence="4 10" id="KW-1134">Transmembrane beta strand</keyword>
<name>A0A077DAT1_9BURK</name>
<dbReference type="PROSITE" id="PS52016">
    <property type="entry name" value="TONB_DEPENDENT_REC_3"/>
    <property type="match status" value="1"/>
</dbReference>
<dbReference type="Gene3D" id="2.170.130.10">
    <property type="entry name" value="TonB-dependent receptor, plug domain"/>
    <property type="match status" value="1"/>
</dbReference>
<dbReference type="SUPFAM" id="SSF56935">
    <property type="entry name" value="Porins"/>
    <property type="match status" value="1"/>
</dbReference>
<keyword evidence="8 15" id="KW-0675">Receptor</keyword>
<keyword evidence="16" id="KW-1185">Reference proteome</keyword>
<evidence type="ECO:0000256" key="5">
    <source>
        <dbReference type="ARBA" id="ARBA00022692"/>
    </source>
</evidence>
<dbReference type="InterPro" id="IPR036942">
    <property type="entry name" value="Beta-barrel_TonB_sf"/>
</dbReference>
<evidence type="ECO:0000256" key="4">
    <source>
        <dbReference type="ARBA" id="ARBA00022452"/>
    </source>
</evidence>
<feature type="domain" description="TonB-dependent receptor-like beta-barrel" evidence="13">
    <location>
        <begin position="274"/>
        <end position="702"/>
    </location>
</feature>
<evidence type="ECO:0000256" key="1">
    <source>
        <dbReference type="ARBA" id="ARBA00004571"/>
    </source>
</evidence>
<proteinExistence type="inferred from homology"/>
<dbReference type="GO" id="GO:0044718">
    <property type="term" value="P:siderophore transmembrane transport"/>
    <property type="evidence" value="ECO:0007669"/>
    <property type="project" value="TreeGrafter"/>
</dbReference>
<dbReference type="OrthoDB" id="183532at2"/>
<evidence type="ECO:0000256" key="6">
    <source>
        <dbReference type="ARBA" id="ARBA00023077"/>
    </source>
</evidence>
<gene>
    <name evidence="15" type="ORF">IX83_00540</name>
</gene>
<dbReference type="CDD" id="cd01347">
    <property type="entry name" value="ligand_gated_channel"/>
    <property type="match status" value="1"/>
</dbReference>
<keyword evidence="7 10" id="KW-0472">Membrane</keyword>
<dbReference type="InterPro" id="IPR012910">
    <property type="entry name" value="Plug_dom"/>
</dbReference>
<dbReference type="KEGG" id="bpsi:IX83_00540"/>
<evidence type="ECO:0000259" key="13">
    <source>
        <dbReference type="Pfam" id="PF00593"/>
    </source>
</evidence>
<protein>
    <submittedName>
        <fullName evidence="15">Outer membrane receptor protein</fullName>
    </submittedName>
</protein>
<dbReference type="InterPro" id="IPR010105">
    <property type="entry name" value="TonB_sidphr_rcpt"/>
</dbReference>
<dbReference type="PANTHER" id="PTHR30069">
    <property type="entry name" value="TONB-DEPENDENT OUTER MEMBRANE RECEPTOR"/>
    <property type="match status" value="1"/>
</dbReference>
<feature type="signal peptide" evidence="12">
    <location>
        <begin position="1"/>
        <end position="22"/>
    </location>
</feature>
<dbReference type="RefSeq" id="WP_038497922.1">
    <property type="nucleotide sequence ID" value="NZ_AFWK01000032.1"/>
</dbReference>
<dbReference type="Proteomes" id="UP000028945">
    <property type="component" value="Chromosome"/>
</dbReference>
<evidence type="ECO:0000256" key="3">
    <source>
        <dbReference type="ARBA" id="ARBA00022448"/>
    </source>
</evidence>
<dbReference type="NCBIfam" id="NF010048">
    <property type="entry name" value="PRK13524.1"/>
    <property type="match status" value="1"/>
</dbReference>
<dbReference type="PANTHER" id="PTHR30069:SF8">
    <property type="entry name" value="TONB-DEPENDENT SIDEROPHORE RECEPTOR PROTEIN"/>
    <property type="match status" value="1"/>
</dbReference>
<keyword evidence="6 11" id="KW-0798">TonB box</keyword>
<comment type="subcellular location">
    <subcellularLocation>
        <location evidence="1 10">Cell outer membrane</location>
        <topology evidence="1 10">Multi-pass membrane protein</topology>
    </subcellularLocation>
</comment>
<dbReference type="Gene3D" id="2.40.170.20">
    <property type="entry name" value="TonB-dependent receptor, beta-barrel domain"/>
    <property type="match status" value="1"/>
</dbReference>
<dbReference type="NCBIfam" id="NF010051">
    <property type="entry name" value="PRK13528.1"/>
    <property type="match status" value="1"/>
</dbReference>
<evidence type="ECO:0000259" key="14">
    <source>
        <dbReference type="Pfam" id="PF07715"/>
    </source>
</evidence>
<dbReference type="STRING" id="1072685.IX83_00540"/>
<dbReference type="NCBIfam" id="TIGR01783">
    <property type="entry name" value="TonB-siderophor"/>
    <property type="match status" value="1"/>
</dbReference>
<dbReference type="EMBL" id="CP009238">
    <property type="protein sequence ID" value="AIL32010.1"/>
    <property type="molecule type" value="Genomic_DNA"/>
</dbReference>
<keyword evidence="5 10" id="KW-0812">Transmembrane</keyword>
<evidence type="ECO:0000256" key="7">
    <source>
        <dbReference type="ARBA" id="ARBA00023136"/>
    </source>
</evidence>
<evidence type="ECO:0000256" key="8">
    <source>
        <dbReference type="ARBA" id="ARBA00023170"/>
    </source>
</evidence>
<evidence type="ECO:0000313" key="15">
    <source>
        <dbReference type="EMBL" id="AIL32010.1"/>
    </source>
</evidence>
<dbReference type="InterPro" id="IPR037066">
    <property type="entry name" value="Plug_dom_sf"/>
</dbReference>
<evidence type="ECO:0000313" key="16">
    <source>
        <dbReference type="Proteomes" id="UP000028945"/>
    </source>
</evidence>
<feature type="chain" id="PRO_5001717424" evidence="12">
    <location>
        <begin position="23"/>
        <end position="732"/>
    </location>
</feature>
<dbReference type="Pfam" id="PF00593">
    <property type="entry name" value="TonB_dep_Rec_b-barrel"/>
    <property type="match status" value="1"/>
</dbReference>
<dbReference type="InterPro" id="IPR039426">
    <property type="entry name" value="TonB-dep_rcpt-like"/>
</dbReference>
<comment type="similarity">
    <text evidence="2 10 11">Belongs to the TonB-dependent receptor family.</text>
</comment>
<keyword evidence="9 10" id="KW-0998">Cell outer membrane</keyword>
<evidence type="ECO:0000256" key="9">
    <source>
        <dbReference type="ARBA" id="ARBA00023237"/>
    </source>
</evidence>
<accession>A0A077DAT1</accession>
<dbReference type="GO" id="GO:0009279">
    <property type="term" value="C:cell outer membrane"/>
    <property type="evidence" value="ECO:0007669"/>
    <property type="project" value="UniProtKB-SubCell"/>
</dbReference>
<dbReference type="InterPro" id="IPR000531">
    <property type="entry name" value="Beta-barrel_TonB"/>
</dbReference>
<dbReference type="HOGENOM" id="CLU_008287_18_2_4"/>
<feature type="domain" description="TonB-dependent receptor plug" evidence="14">
    <location>
        <begin position="45"/>
        <end position="160"/>
    </location>
</feature>
<dbReference type="eggNOG" id="COG4771">
    <property type="taxonomic scope" value="Bacteria"/>
</dbReference>
<dbReference type="Pfam" id="PF07715">
    <property type="entry name" value="Plug"/>
    <property type="match status" value="1"/>
</dbReference>
<sequence length="732" mass="81240">MRLYKTKLSVVTCLALTSVAFAQEQNDVELEKIVVTAERKLKQSLGVSELPAQEIEKSAVVNDVSDLLRKMPGVNLTGNTATGQRGNARQIDIRGMGPENTLILIDGRPVTSRHSVRYSWRGQRDTRGDTNWVPVEDIESVEVLRGPAAARYGSGSMGGVVNITTKKTSKVFKGSLTYYTNIPEDGDEGGTNRVGFSVSGPIISDTLAFRLYGNYNKTQADAYDINSGVVVGGADARAAGREGVRNKDIAGRLNWKINEHQYVDVDVSYSRQGNIYAGDIQNTSLHSLNKELIPALYKAETNRMYRQSYAITHHGDWDWGSVRLTAQYDRTTNSRLKEALTGGPEGSITAPFIYSDSILKTYRTAAEVSVPFEWAVPHVVTVGAEFSHDSLDDPASMSQTFTDRGQTATFKRFEGVNRGKQSQNSFSVFVEDNISVSRPLSLVPGLRFDYNSRSGGALSPSLNAFYNVTPTLTIKGGVARVYKAPNLYQSSEGYLLYTRGNGCPLNIKSTRLQNNACYLMGNANLKPETSWNKELGFEYDPGTWKASLAYFHNDYRNKIAAGNTVLETSTRFYLIQWENIPKAVVSGVEGNITLPLVKNTLNWATNFTYMIDSKDKSTGNPLSIIPKYTINTFLDWQINDKWDAQLNATFYGRQKPRQYVENYMENNNGLSTTAVGAYTLVGVNTGYAFNKNFKIRVGVSNLFNKKIYRSNDGANTYNEPGRAYYARVTMSF</sequence>
<reference evidence="15 16" key="1">
    <citation type="journal article" date="2014" name="BMC Genomics">
        <title>A genomic perspective on a new bacterial genus and species from the Alcaligenaceae family, Basilea psittacipulmonis.</title>
        <authorList>
            <person name="Whiteson K.L."/>
            <person name="Hernandez D."/>
            <person name="Lazarevic V."/>
            <person name="Gaia N."/>
            <person name="Farinelli L."/>
            <person name="Francois P."/>
            <person name="Pilo P."/>
            <person name="Frey J."/>
            <person name="Schrenzel J."/>
        </authorList>
    </citation>
    <scope>NUCLEOTIDE SEQUENCE [LARGE SCALE GENOMIC DNA]</scope>
    <source>
        <strain evidence="15 16">DSM 24701</strain>
    </source>
</reference>
<keyword evidence="3 10" id="KW-0813">Transport</keyword>
<evidence type="ECO:0000256" key="2">
    <source>
        <dbReference type="ARBA" id="ARBA00009810"/>
    </source>
</evidence>
<evidence type="ECO:0000256" key="12">
    <source>
        <dbReference type="SAM" id="SignalP"/>
    </source>
</evidence>
<evidence type="ECO:0000256" key="11">
    <source>
        <dbReference type="RuleBase" id="RU003357"/>
    </source>
</evidence>
<dbReference type="GO" id="GO:0038023">
    <property type="term" value="F:signaling receptor activity"/>
    <property type="evidence" value="ECO:0007669"/>
    <property type="project" value="InterPro"/>
</dbReference>
<keyword evidence="12" id="KW-0732">Signal</keyword>
<evidence type="ECO:0000256" key="10">
    <source>
        <dbReference type="PROSITE-ProRule" id="PRU01360"/>
    </source>
</evidence>
<dbReference type="GO" id="GO:0015344">
    <property type="term" value="F:siderophore uptake transmembrane transporter activity"/>
    <property type="evidence" value="ECO:0007669"/>
    <property type="project" value="TreeGrafter"/>
</dbReference>
<organism evidence="15 16">
    <name type="scientific">Basilea psittacipulmonis DSM 24701</name>
    <dbReference type="NCBI Taxonomy" id="1072685"/>
    <lineage>
        <taxon>Bacteria</taxon>
        <taxon>Pseudomonadati</taxon>
        <taxon>Pseudomonadota</taxon>
        <taxon>Betaproteobacteria</taxon>
        <taxon>Burkholderiales</taxon>
        <taxon>Alcaligenaceae</taxon>
        <taxon>Basilea</taxon>
    </lineage>
</organism>
<dbReference type="InterPro" id="IPR058134">
    <property type="entry name" value="PirA/FepA/PfeA"/>
</dbReference>